<dbReference type="GO" id="GO:0005829">
    <property type="term" value="C:cytosol"/>
    <property type="evidence" value="ECO:0007669"/>
    <property type="project" value="GOC"/>
</dbReference>
<proteinExistence type="inferred from homology"/>
<dbReference type="GO" id="GO:0042147">
    <property type="term" value="P:retrograde transport, endosome to Golgi"/>
    <property type="evidence" value="ECO:0007669"/>
    <property type="project" value="TreeGrafter"/>
</dbReference>
<keyword evidence="3" id="KW-0813">Transport</keyword>
<sequence>MARPPPSVSASGIDLLFEGFDTMSELDEARSGMPEDLPDVQNDEVIKNVLTKGVDLRQYARQIEQELNRLEDEQLASYEENEGALLELDSEIKGCDEVLADMEKLLVNFKSSLGAINNDIQSLQNDSLSMSIKLKNRVVAERQLDKIIQGVVIPPNAVRLICDGEVNERYLECLVDVNKRIAYMRVHSKQHNRLKAFQEIQPELDRLCQRASSKTREFLLEKINVLRSLNSNAHVLQSSIFLKYRFFNHFLIERHPEAAVEVRDNYIHIMRQYYLDHFDAYQRGLMKLERVVADKADVIGMEETNKLSLFGAAKPVVRDKANVFNLGTRAASALIEGEDSPQAIVLSIAGDTNEKYPFEALFHSYSLALVDNATTEYEFIMQFFVSPKARQKITGSDMARMVFSHIFEPSMRVGEQFLRAYLETTYDALGVLLCVRIMSQLASELQRRQ</sequence>
<reference evidence="9" key="1">
    <citation type="submission" date="2022-07" db="EMBL/GenBank/DDBJ databases">
        <title>Phylogenomic reconstructions and comparative analyses of Kickxellomycotina fungi.</title>
        <authorList>
            <person name="Reynolds N.K."/>
            <person name="Stajich J.E."/>
            <person name="Barry K."/>
            <person name="Grigoriev I.V."/>
            <person name="Crous P."/>
            <person name="Smith M.E."/>
        </authorList>
    </citation>
    <scope>NUCLEOTIDE SEQUENCE</scope>
    <source>
        <strain evidence="9">IMI 214461</strain>
    </source>
</reference>
<dbReference type="EMBL" id="JANBQF010000796">
    <property type="protein sequence ID" value="KAJ1999070.1"/>
    <property type="molecule type" value="Genomic_DNA"/>
</dbReference>
<protein>
    <submittedName>
        <fullName evidence="9">Vacuolar protein sorting-associated protein 52</fullName>
    </submittedName>
</protein>
<feature type="domain" description="Vps52 coiled-coil" evidence="7">
    <location>
        <begin position="87"/>
        <end position="251"/>
    </location>
</feature>
<feature type="coiled-coil region" evidence="6">
    <location>
        <begin position="53"/>
        <end position="80"/>
    </location>
</feature>
<comment type="caution">
    <text evidence="9">The sequence shown here is derived from an EMBL/GenBank/DDBJ whole genome shotgun (WGS) entry which is preliminary data.</text>
</comment>
<organism evidence="9 10">
    <name type="scientific">Coemansia thaxteri</name>
    <dbReference type="NCBI Taxonomy" id="2663907"/>
    <lineage>
        <taxon>Eukaryota</taxon>
        <taxon>Fungi</taxon>
        <taxon>Fungi incertae sedis</taxon>
        <taxon>Zoopagomycota</taxon>
        <taxon>Kickxellomycotina</taxon>
        <taxon>Kickxellomycetes</taxon>
        <taxon>Kickxellales</taxon>
        <taxon>Kickxellaceae</taxon>
        <taxon>Coemansia</taxon>
    </lineage>
</organism>
<feature type="non-terminal residue" evidence="9">
    <location>
        <position position="449"/>
    </location>
</feature>
<dbReference type="GO" id="GO:0006896">
    <property type="term" value="P:Golgi to vacuole transport"/>
    <property type="evidence" value="ECO:0007669"/>
    <property type="project" value="TreeGrafter"/>
</dbReference>
<dbReference type="GO" id="GO:0000938">
    <property type="term" value="C:GARP complex"/>
    <property type="evidence" value="ECO:0007669"/>
    <property type="project" value="TreeGrafter"/>
</dbReference>
<accession>A0A9W8B9L9</accession>
<evidence type="ECO:0000259" key="8">
    <source>
        <dbReference type="Pfam" id="PF20655"/>
    </source>
</evidence>
<dbReference type="GO" id="GO:0019905">
    <property type="term" value="F:syntaxin binding"/>
    <property type="evidence" value="ECO:0007669"/>
    <property type="project" value="TreeGrafter"/>
</dbReference>
<feature type="domain" description="Vps52 C-terminal" evidence="8">
    <location>
        <begin position="270"/>
        <end position="448"/>
    </location>
</feature>
<evidence type="ECO:0000256" key="4">
    <source>
        <dbReference type="ARBA" id="ARBA00022927"/>
    </source>
</evidence>
<dbReference type="InterPro" id="IPR048361">
    <property type="entry name" value="Vps52_C"/>
</dbReference>
<evidence type="ECO:0000313" key="9">
    <source>
        <dbReference type="EMBL" id="KAJ1999070.1"/>
    </source>
</evidence>
<evidence type="ECO:0000256" key="1">
    <source>
        <dbReference type="ARBA" id="ARBA00004601"/>
    </source>
</evidence>
<keyword evidence="5" id="KW-0333">Golgi apparatus</keyword>
<dbReference type="Pfam" id="PF04129">
    <property type="entry name" value="Vps52_CC"/>
    <property type="match status" value="1"/>
</dbReference>
<dbReference type="OrthoDB" id="19482at2759"/>
<dbReference type="GO" id="GO:0015031">
    <property type="term" value="P:protein transport"/>
    <property type="evidence" value="ECO:0007669"/>
    <property type="project" value="UniProtKB-KW"/>
</dbReference>
<keyword evidence="4" id="KW-0653">Protein transport</keyword>
<comment type="subcellular location">
    <subcellularLocation>
        <location evidence="1">Golgi apparatus</location>
        <location evidence="1">trans-Golgi network</location>
    </subcellularLocation>
</comment>
<evidence type="ECO:0000256" key="6">
    <source>
        <dbReference type="SAM" id="Coils"/>
    </source>
</evidence>
<comment type="similarity">
    <text evidence="2">Belongs to the VPS52 family.</text>
</comment>
<dbReference type="PANTHER" id="PTHR14190">
    <property type="entry name" value="SUPPRESSOR OF ACTIN MUTATIONS 2/VACUOLAR PROTEIN SORTING 52"/>
    <property type="match status" value="1"/>
</dbReference>
<dbReference type="AlphaFoldDB" id="A0A9W8B9L9"/>
<dbReference type="GO" id="GO:0032456">
    <property type="term" value="P:endocytic recycling"/>
    <property type="evidence" value="ECO:0007669"/>
    <property type="project" value="TreeGrafter"/>
</dbReference>
<dbReference type="Pfam" id="PF20655">
    <property type="entry name" value="Vps52_C"/>
    <property type="match status" value="1"/>
</dbReference>
<keyword evidence="10" id="KW-1185">Reference proteome</keyword>
<evidence type="ECO:0000256" key="5">
    <source>
        <dbReference type="ARBA" id="ARBA00023034"/>
    </source>
</evidence>
<dbReference type="Proteomes" id="UP001150907">
    <property type="component" value="Unassembled WGS sequence"/>
</dbReference>
<dbReference type="InterPro" id="IPR007258">
    <property type="entry name" value="Vps52"/>
</dbReference>
<dbReference type="InterPro" id="IPR048319">
    <property type="entry name" value="Vps52_CC"/>
</dbReference>
<gene>
    <name evidence="9" type="primary">VPS52_1</name>
    <name evidence="9" type="ORF">H4R26_005207</name>
</gene>
<name>A0A9W8B9L9_9FUNG</name>
<evidence type="ECO:0000256" key="2">
    <source>
        <dbReference type="ARBA" id="ARBA00008180"/>
    </source>
</evidence>
<dbReference type="PANTHER" id="PTHR14190:SF7">
    <property type="entry name" value="VACUOLAR PROTEIN SORTING-ASSOCIATED PROTEIN 52 HOMOLOG"/>
    <property type="match status" value="1"/>
</dbReference>
<evidence type="ECO:0000259" key="7">
    <source>
        <dbReference type="Pfam" id="PF04129"/>
    </source>
</evidence>
<keyword evidence="6" id="KW-0175">Coiled coil</keyword>
<evidence type="ECO:0000256" key="3">
    <source>
        <dbReference type="ARBA" id="ARBA00022448"/>
    </source>
</evidence>
<evidence type="ECO:0000313" key="10">
    <source>
        <dbReference type="Proteomes" id="UP001150907"/>
    </source>
</evidence>